<sequence>MGGTTGATDATDAGGGSSSTTTGNGSHDHSSYAEDHHHHHHHHHAHHITARSDCELEQPALPDDVVVGRHVLKETGKQGDEAAAVAHGTKDGEGEKLDAETMAKVARVRQAVIGSQTSLSGPFGSKPIVYADYTASGRAVSFIEDFIRTVVLPTYANTHTEASATGLQTTEFREEARDIVRQACGGIRGEHVVLFTGSGSTAAIAEMIGVLEMAVPHDVLEKYGLSQSIPDKKWPVVFIGPYEHHSNEVSWRETLATVITIPARADGRIDIGVLETMLKRYKNRPLKIGSFSAGSNVTGVLTDVPALAMALHRHGALAFFDYAAAAPYVDIDMQLSRYPDKDAYLDAVFISPHKFVGGPGTPGVLVARSELFHNASPVHPGGGTVEFVSPTRHKYKADIETREEGGTPDIVGSIRCGLVFKLKMDIGVHNIHALEMNSLRAALNVWCKNKNILLLGRQQLPKLTITSFVIRVGDKFLHHNFVVALLNDLFGIQSRGGCSCAGPYGHRLLHVTQHESEAFAKEVAKGYEGIKPGWTRLNFPYFLDADARSYIIDAVTMIADHGWKLLPEYVFNAKTGLWQHRRVVESPPPVVRLRDLQLTKHKDSARRASNHNATTADVVLPSKDTYTQLDRAAYRRLLDEAWAAIEEARARDRRANPPQKVVLSRSMQKLRW</sequence>
<dbReference type="AlphaFoldDB" id="F2UKV1"/>
<dbReference type="Gene3D" id="3.90.1150.10">
    <property type="entry name" value="Aspartate Aminotransferase, domain 1"/>
    <property type="match status" value="1"/>
</dbReference>
<evidence type="ECO:0000313" key="4">
    <source>
        <dbReference type="Proteomes" id="UP000007799"/>
    </source>
</evidence>
<dbReference type="EMBL" id="GL832979">
    <property type="protein sequence ID" value="EGD77750.1"/>
    <property type="molecule type" value="Genomic_DNA"/>
</dbReference>
<feature type="compositionally biased region" description="Basic and acidic residues" evidence="1">
    <location>
        <begin position="26"/>
        <end position="36"/>
    </location>
</feature>
<dbReference type="PANTHER" id="PTHR43686:SF1">
    <property type="entry name" value="AMINOTRAN_5 DOMAIN-CONTAINING PROTEIN"/>
    <property type="match status" value="1"/>
</dbReference>
<reference evidence="3" key="1">
    <citation type="submission" date="2009-08" db="EMBL/GenBank/DDBJ databases">
        <title>Annotation of Salpingoeca rosetta.</title>
        <authorList>
            <consortium name="The Broad Institute Genome Sequencing Platform"/>
            <person name="Russ C."/>
            <person name="Cuomo C."/>
            <person name="Burger G."/>
            <person name="Gray M.W."/>
            <person name="Holland P.W.H."/>
            <person name="King N."/>
            <person name="Lang F.B.F."/>
            <person name="Roger A.J."/>
            <person name="Ruiz-Trillo I."/>
            <person name="Young S.K."/>
            <person name="Zeng Q."/>
            <person name="Gargeya S."/>
            <person name="Alvarado L."/>
            <person name="Berlin A."/>
            <person name="Chapman S.B."/>
            <person name="Chen Z."/>
            <person name="Freedman E."/>
            <person name="Gellesch M."/>
            <person name="Goldberg J."/>
            <person name="Griggs A."/>
            <person name="Gujja S."/>
            <person name="Heilman E."/>
            <person name="Heiman D."/>
            <person name="Howarth C."/>
            <person name="Mehta T."/>
            <person name="Neiman D."/>
            <person name="Pearson M."/>
            <person name="Roberts A."/>
            <person name="Saif S."/>
            <person name="Shea T."/>
            <person name="Shenoy N."/>
            <person name="Sisk P."/>
            <person name="Stolte C."/>
            <person name="Sykes S."/>
            <person name="White J."/>
            <person name="Yandava C."/>
            <person name="Haas B."/>
            <person name="Nusbaum C."/>
            <person name="Birren B."/>
        </authorList>
    </citation>
    <scope>NUCLEOTIDE SEQUENCE [LARGE SCALE GENOMIC DNA]</scope>
    <source>
        <strain evidence="3">ATCC 50818</strain>
    </source>
</reference>
<dbReference type="InterPro" id="IPR000192">
    <property type="entry name" value="Aminotrans_V_dom"/>
</dbReference>
<dbReference type="InterPro" id="IPR015421">
    <property type="entry name" value="PyrdxlP-dep_Trfase_major"/>
</dbReference>
<keyword evidence="4" id="KW-1185">Reference proteome</keyword>
<dbReference type="KEGG" id="sre:PTSG_08839"/>
<dbReference type="Pfam" id="PF00266">
    <property type="entry name" value="Aminotran_5"/>
    <property type="match status" value="1"/>
</dbReference>
<organism evidence="4">
    <name type="scientific">Salpingoeca rosetta (strain ATCC 50818 / BSB-021)</name>
    <dbReference type="NCBI Taxonomy" id="946362"/>
    <lineage>
        <taxon>Eukaryota</taxon>
        <taxon>Choanoflagellata</taxon>
        <taxon>Craspedida</taxon>
        <taxon>Salpingoecidae</taxon>
        <taxon>Salpingoeca</taxon>
    </lineage>
</organism>
<dbReference type="InterPro" id="IPR015424">
    <property type="entry name" value="PyrdxlP-dep_Trfase"/>
</dbReference>
<accession>F2UKV1</accession>
<evidence type="ECO:0000259" key="2">
    <source>
        <dbReference type="Pfam" id="PF00266"/>
    </source>
</evidence>
<feature type="compositionally biased region" description="Basic residues" evidence="1">
    <location>
        <begin position="37"/>
        <end position="49"/>
    </location>
</feature>
<dbReference type="Proteomes" id="UP000007799">
    <property type="component" value="Unassembled WGS sequence"/>
</dbReference>
<dbReference type="Gene3D" id="3.40.640.10">
    <property type="entry name" value="Type I PLP-dependent aspartate aminotransferase-like (Major domain)"/>
    <property type="match status" value="1"/>
</dbReference>
<feature type="region of interest" description="Disordered" evidence="1">
    <location>
        <begin position="653"/>
        <end position="672"/>
    </location>
</feature>
<dbReference type="InterPro" id="IPR015422">
    <property type="entry name" value="PyrdxlP-dep_Trfase_small"/>
</dbReference>
<gene>
    <name evidence="3" type="ORF">PTSG_08839</name>
</gene>
<feature type="region of interest" description="Disordered" evidence="1">
    <location>
        <begin position="1"/>
        <end position="52"/>
    </location>
</feature>
<feature type="region of interest" description="Disordered" evidence="1">
    <location>
        <begin position="77"/>
        <end position="96"/>
    </location>
</feature>
<dbReference type="RefSeq" id="XP_004990226.1">
    <property type="nucleotide sequence ID" value="XM_004990169.1"/>
</dbReference>
<keyword evidence="3" id="KW-0808">Transferase</keyword>
<dbReference type="OrthoDB" id="420046at2759"/>
<protein>
    <submittedName>
        <fullName evidence="3">Aminotransferase</fullName>
    </submittedName>
</protein>
<dbReference type="InParanoid" id="F2UKV1"/>
<dbReference type="GO" id="GO:0008483">
    <property type="term" value="F:transaminase activity"/>
    <property type="evidence" value="ECO:0007669"/>
    <property type="project" value="UniProtKB-KW"/>
</dbReference>
<dbReference type="PANTHER" id="PTHR43686">
    <property type="entry name" value="SULFURTRANSFERASE-RELATED"/>
    <property type="match status" value="1"/>
</dbReference>
<feature type="domain" description="Aminotransferase class V" evidence="2">
    <location>
        <begin position="129"/>
        <end position="507"/>
    </location>
</feature>
<dbReference type="eggNOG" id="KOG2840">
    <property type="taxonomic scope" value="Eukaryota"/>
</dbReference>
<keyword evidence="3" id="KW-0032">Aminotransferase</keyword>
<name>F2UKV1_SALR5</name>
<dbReference type="OMA" id="PYLDIDM"/>
<dbReference type="SUPFAM" id="SSF53383">
    <property type="entry name" value="PLP-dependent transferases"/>
    <property type="match status" value="1"/>
</dbReference>
<feature type="compositionally biased region" description="Low complexity" evidence="1">
    <location>
        <begin position="1"/>
        <end position="25"/>
    </location>
</feature>
<evidence type="ECO:0000256" key="1">
    <source>
        <dbReference type="SAM" id="MobiDB-lite"/>
    </source>
</evidence>
<dbReference type="STRING" id="946362.F2UKV1"/>
<evidence type="ECO:0000313" key="3">
    <source>
        <dbReference type="EMBL" id="EGD77750.1"/>
    </source>
</evidence>
<proteinExistence type="predicted"/>
<dbReference type="GeneID" id="16070780"/>